<evidence type="ECO:0000256" key="1">
    <source>
        <dbReference type="ARBA" id="ARBA00006642"/>
    </source>
</evidence>
<feature type="domain" description="Dihydrodipicolinate reductase N-terminal" evidence="8">
    <location>
        <begin position="108"/>
        <end position="237"/>
    </location>
</feature>
<dbReference type="GO" id="GO:0008839">
    <property type="term" value="F:4-hydroxy-tetrahydrodipicolinate reductase"/>
    <property type="evidence" value="ECO:0000318"/>
    <property type="project" value="GO_Central"/>
</dbReference>
<dbReference type="STRING" id="105231.A0A1Y1IFL3"/>
<dbReference type="OMA" id="VYVPKIK"/>
<dbReference type="Gene3D" id="3.40.50.720">
    <property type="entry name" value="NAD(P)-binding Rossmann-like Domain"/>
    <property type="match status" value="1"/>
</dbReference>
<gene>
    <name evidence="10" type="ORF">KFL_003190090</name>
</gene>
<evidence type="ECO:0000256" key="7">
    <source>
        <dbReference type="ARBA" id="ARBA00023154"/>
    </source>
</evidence>
<dbReference type="InterPro" id="IPR023940">
    <property type="entry name" value="DHDPR_bac"/>
</dbReference>
<evidence type="ECO:0000256" key="6">
    <source>
        <dbReference type="ARBA" id="ARBA00023027"/>
    </source>
</evidence>
<keyword evidence="11" id="KW-1185">Reference proteome</keyword>
<accession>A0A1Y1IFL3</accession>
<keyword evidence="4" id="KW-0220">Diaminopimelate biosynthesis</keyword>
<evidence type="ECO:0000256" key="3">
    <source>
        <dbReference type="ARBA" id="ARBA00022857"/>
    </source>
</evidence>
<organism evidence="10 11">
    <name type="scientific">Klebsormidium nitens</name>
    <name type="common">Green alga</name>
    <name type="synonym">Ulothrix nitens</name>
    <dbReference type="NCBI Taxonomy" id="105231"/>
    <lineage>
        <taxon>Eukaryota</taxon>
        <taxon>Viridiplantae</taxon>
        <taxon>Streptophyta</taxon>
        <taxon>Klebsormidiophyceae</taxon>
        <taxon>Klebsormidiales</taxon>
        <taxon>Klebsormidiaceae</taxon>
        <taxon>Klebsormidium</taxon>
    </lineage>
</organism>
<evidence type="ECO:0000256" key="5">
    <source>
        <dbReference type="ARBA" id="ARBA00023002"/>
    </source>
</evidence>
<dbReference type="InterPro" id="IPR036291">
    <property type="entry name" value="NAD(P)-bd_dom_sf"/>
</dbReference>
<evidence type="ECO:0000259" key="9">
    <source>
        <dbReference type="Pfam" id="PF05173"/>
    </source>
</evidence>
<dbReference type="Pfam" id="PF01113">
    <property type="entry name" value="DapB_N"/>
    <property type="match status" value="1"/>
</dbReference>
<dbReference type="SUPFAM" id="SSF51735">
    <property type="entry name" value="NAD(P)-binding Rossmann-fold domains"/>
    <property type="match status" value="1"/>
</dbReference>
<evidence type="ECO:0000256" key="4">
    <source>
        <dbReference type="ARBA" id="ARBA00022915"/>
    </source>
</evidence>
<comment type="similarity">
    <text evidence="1">Belongs to the DapB family.</text>
</comment>
<dbReference type="OrthoDB" id="1931703at2759"/>
<dbReference type="GO" id="GO:0009089">
    <property type="term" value="P:lysine biosynthetic process via diaminopimelate"/>
    <property type="evidence" value="ECO:0007669"/>
    <property type="project" value="InterPro"/>
</dbReference>
<name>A0A1Y1IFL3_KLENI</name>
<dbReference type="PANTHER" id="PTHR20836">
    <property type="entry name" value="DIHYDRODIPICOLINATE REDUCTASE"/>
    <property type="match status" value="1"/>
</dbReference>
<keyword evidence="3" id="KW-0521">NADP</keyword>
<keyword evidence="5" id="KW-0560">Oxidoreductase</keyword>
<dbReference type="InterPro" id="IPR022663">
    <property type="entry name" value="DapB_C"/>
</dbReference>
<dbReference type="GO" id="GO:0009570">
    <property type="term" value="C:chloroplast stroma"/>
    <property type="evidence" value="ECO:0000318"/>
    <property type="project" value="GO_Central"/>
</dbReference>
<keyword evidence="2" id="KW-0028">Amino-acid biosynthesis</keyword>
<dbReference type="SUPFAM" id="SSF55347">
    <property type="entry name" value="Glyceraldehyde-3-phosphate dehydrogenase-like, C-terminal domain"/>
    <property type="match status" value="1"/>
</dbReference>
<sequence>MGSRTCCPALSREHFLIHGVLRHQHHGQAGCAPCRPARSVLRAGPPWQPAPTVCCTSTVRCLTGGAQGRGEVGQKGPSTVVLHSRDQVRQRGTIVCRAGAGATSRNNIKVVVVGVGSEIGREVVRAVNKARGMEVAGAVDPSCAGQDIGEVAGLEPLELPVLNDIIMVLSSISQARDDLGVVVDIGGGGTAYETVRQATAFGLRSVVGAQDLTPKQLSTLIDFCEKSSMGCVAAPSFSIGEVLLQQAAVNAGFYYGEVDLEERLDPAQQEVPSASVLRTAEALKGLGREFNTAAEDAPLGPDDGLLQRTDAGEGLVIASRSTGGADMRYSQHLRFEGAGESLEVRHTVHSARGYMAGLLLAIRKVARLRSMVYGLEKIL</sequence>
<reference evidence="10 11" key="1">
    <citation type="journal article" date="2014" name="Nat. Commun.">
        <title>Klebsormidium flaccidum genome reveals primary factors for plant terrestrial adaptation.</title>
        <authorList>
            <person name="Hori K."/>
            <person name="Maruyama F."/>
            <person name="Fujisawa T."/>
            <person name="Togashi T."/>
            <person name="Yamamoto N."/>
            <person name="Seo M."/>
            <person name="Sato S."/>
            <person name="Yamada T."/>
            <person name="Mori H."/>
            <person name="Tajima N."/>
            <person name="Moriyama T."/>
            <person name="Ikeuchi M."/>
            <person name="Watanabe M."/>
            <person name="Wada H."/>
            <person name="Kobayashi K."/>
            <person name="Saito M."/>
            <person name="Masuda T."/>
            <person name="Sasaki-Sekimoto Y."/>
            <person name="Mashiguchi K."/>
            <person name="Awai K."/>
            <person name="Shimojima M."/>
            <person name="Masuda S."/>
            <person name="Iwai M."/>
            <person name="Nobusawa T."/>
            <person name="Narise T."/>
            <person name="Kondo S."/>
            <person name="Saito H."/>
            <person name="Sato R."/>
            <person name="Murakawa M."/>
            <person name="Ihara Y."/>
            <person name="Oshima-Yamada Y."/>
            <person name="Ohtaka K."/>
            <person name="Satoh M."/>
            <person name="Sonobe K."/>
            <person name="Ishii M."/>
            <person name="Ohtani R."/>
            <person name="Kanamori-Sato M."/>
            <person name="Honoki R."/>
            <person name="Miyazaki D."/>
            <person name="Mochizuki H."/>
            <person name="Umetsu J."/>
            <person name="Higashi K."/>
            <person name="Shibata D."/>
            <person name="Kamiya Y."/>
            <person name="Sato N."/>
            <person name="Nakamura Y."/>
            <person name="Tabata S."/>
            <person name="Ida S."/>
            <person name="Kurokawa K."/>
            <person name="Ohta H."/>
        </authorList>
    </citation>
    <scope>NUCLEOTIDE SEQUENCE [LARGE SCALE GENOMIC DNA]</scope>
    <source>
        <strain evidence="10 11">NIES-2285</strain>
    </source>
</reference>
<evidence type="ECO:0000256" key="2">
    <source>
        <dbReference type="ARBA" id="ARBA00022605"/>
    </source>
</evidence>
<keyword evidence="6" id="KW-0520">NAD</keyword>
<dbReference type="InterPro" id="IPR000846">
    <property type="entry name" value="DapB_N"/>
</dbReference>
<dbReference type="Proteomes" id="UP000054558">
    <property type="component" value="Unassembled WGS sequence"/>
</dbReference>
<evidence type="ECO:0000313" key="11">
    <source>
        <dbReference type="Proteomes" id="UP000054558"/>
    </source>
</evidence>
<dbReference type="PANTHER" id="PTHR20836:SF6">
    <property type="entry name" value="DIHYDRODIPICOLINATE REDUCTASE-LIKE PROTEIN CRR1, CHLOROPLASTIC"/>
    <property type="match status" value="1"/>
</dbReference>
<evidence type="ECO:0000259" key="8">
    <source>
        <dbReference type="Pfam" id="PF01113"/>
    </source>
</evidence>
<keyword evidence="7" id="KW-0457">Lysine biosynthesis</keyword>
<dbReference type="NCBIfam" id="TIGR00036">
    <property type="entry name" value="dapB"/>
    <property type="match status" value="1"/>
</dbReference>
<proteinExistence type="inferred from homology"/>
<dbReference type="Pfam" id="PF05173">
    <property type="entry name" value="DapB_C"/>
    <property type="match status" value="1"/>
</dbReference>
<feature type="domain" description="Dihydrodipicolinate reductase C-terminal" evidence="9">
    <location>
        <begin position="243"/>
        <end position="379"/>
    </location>
</feature>
<dbReference type="EMBL" id="DF237268">
    <property type="protein sequence ID" value="GAQ86898.1"/>
    <property type="molecule type" value="Genomic_DNA"/>
</dbReference>
<evidence type="ECO:0000313" key="10">
    <source>
        <dbReference type="EMBL" id="GAQ86898.1"/>
    </source>
</evidence>
<dbReference type="GO" id="GO:0019877">
    <property type="term" value="P:diaminopimelate biosynthetic process"/>
    <property type="evidence" value="ECO:0000318"/>
    <property type="project" value="GO_Central"/>
</dbReference>
<dbReference type="AlphaFoldDB" id="A0A1Y1IFL3"/>
<protein>
    <submittedName>
        <fullName evidence="10">Dihydrodipicolinate reductase</fullName>
    </submittedName>
</protein>